<sequence length="637" mass="71067">MQQDFLNVNRRRVFAIWDADNGNRAFAPSLNLGRMNNLALKAGKFWRKNSEISAGFLKRCATRRATQTCIDELEHPVTGTRCSSPTDLQDAAILFYQQLYTPEEIHQSSVDSLLEAVPTTCRIPDSVSGSLVRPFSTVDLIDAAKHCPNHSSPGPDGIPYQILLLVFEHNHASRIATQDDLTSLKNWRPISLINTDAKVFTRLLNARLMPHLNRLISLQQLGFMPGRFIGENGKLLNVVMSVAEKTSSQAIGLLLDQEKAYDRIHPEYLRQSMSVLGIPSAVIDSLCTLFFSTSIRININGHLSDSFIQQRGLRQGDPISPLLFNIAFDPFIRSMNTSPDIAGFKFPPLAQETNSSVSAIKIMAYADDTLSNASNALLNFGKTEAFSLSGSTLPLWRTYLQQLSPPITSWHDKSALSPLIYLGYPVYSSVTQRNQFVDQLLTKVKLSCQIHSQRSLSIRGRVAVLNTLIYSKLWQVLRVVPLTTTQLASFRSLGSAFLNNYRFPRIAYTALVPSRKVGGLGTLDPCIQQLTLQWRWVLPLLSGSSPTSVTASFSVQYIRAVLSFFTQGDYLRPLLFSQCRNGFSSLLKNPYKILFQAVDHLPKTFLQSRLNASTCVDLPLEYALISPDNLNSQISGW</sequence>
<evidence type="ECO:0000313" key="2">
    <source>
        <dbReference type="EMBL" id="KAG1303774.1"/>
    </source>
</evidence>
<accession>A0A9P7BNB9</accession>
<keyword evidence="3" id="KW-1185">Reference proteome</keyword>
<dbReference type="AlphaFoldDB" id="A0A9P7BNB9"/>
<name>A0A9P7BNB9_RHIOR</name>
<dbReference type="Proteomes" id="UP000716291">
    <property type="component" value="Unassembled WGS sequence"/>
</dbReference>
<dbReference type="EMBL" id="JAANQT010001859">
    <property type="protein sequence ID" value="KAG1303774.1"/>
    <property type="molecule type" value="Genomic_DNA"/>
</dbReference>
<proteinExistence type="predicted"/>
<dbReference type="PANTHER" id="PTHR31635:SF196">
    <property type="entry name" value="REVERSE TRANSCRIPTASE DOMAIN-CONTAINING PROTEIN-RELATED"/>
    <property type="match status" value="1"/>
</dbReference>
<dbReference type="PROSITE" id="PS50878">
    <property type="entry name" value="RT_POL"/>
    <property type="match status" value="1"/>
</dbReference>
<evidence type="ECO:0000313" key="3">
    <source>
        <dbReference type="Proteomes" id="UP000716291"/>
    </source>
</evidence>
<dbReference type="InterPro" id="IPR043502">
    <property type="entry name" value="DNA/RNA_pol_sf"/>
</dbReference>
<dbReference type="Pfam" id="PF00078">
    <property type="entry name" value="RVT_1"/>
    <property type="match status" value="1"/>
</dbReference>
<feature type="domain" description="Reverse transcriptase" evidence="1">
    <location>
        <begin position="147"/>
        <end position="426"/>
    </location>
</feature>
<dbReference type="PANTHER" id="PTHR31635">
    <property type="entry name" value="REVERSE TRANSCRIPTASE DOMAIN-CONTAINING PROTEIN-RELATED"/>
    <property type="match status" value="1"/>
</dbReference>
<evidence type="ECO:0000259" key="1">
    <source>
        <dbReference type="PROSITE" id="PS50878"/>
    </source>
</evidence>
<dbReference type="CDD" id="cd01650">
    <property type="entry name" value="RT_nLTR_like"/>
    <property type="match status" value="1"/>
</dbReference>
<reference evidence="2" key="1">
    <citation type="journal article" date="2020" name="Microb. Genom.">
        <title>Genetic diversity of clinical and environmental Mucorales isolates obtained from an investigation of mucormycosis cases among solid organ transplant recipients.</title>
        <authorList>
            <person name="Nguyen M.H."/>
            <person name="Kaul D."/>
            <person name="Muto C."/>
            <person name="Cheng S.J."/>
            <person name="Richter R.A."/>
            <person name="Bruno V.M."/>
            <person name="Liu G."/>
            <person name="Beyhan S."/>
            <person name="Sundermann A.J."/>
            <person name="Mounaud S."/>
            <person name="Pasculle A.W."/>
            <person name="Nierman W.C."/>
            <person name="Driscoll E."/>
            <person name="Cumbie R."/>
            <person name="Clancy C.J."/>
            <person name="Dupont C.L."/>
        </authorList>
    </citation>
    <scope>NUCLEOTIDE SEQUENCE</scope>
    <source>
        <strain evidence="2">GL11</strain>
    </source>
</reference>
<protein>
    <recommendedName>
        <fullName evidence="1">Reverse transcriptase domain-containing protein</fullName>
    </recommendedName>
</protein>
<comment type="caution">
    <text evidence="2">The sequence shown here is derived from an EMBL/GenBank/DDBJ whole genome shotgun (WGS) entry which is preliminary data.</text>
</comment>
<dbReference type="SUPFAM" id="SSF56672">
    <property type="entry name" value="DNA/RNA polymerases"/>
    <property type="match status" value="1"/>
</dbReference>
<dbReference type="InterPro" id="IPR000477">
    <property type="entry name" value="RT_dom"/>
</dbReference>
<gene>
    <name evidence="2" type="ORF">G6F64_009783</name>
</gene>
<organism evidence="2 3">
    <name type="scientific">Rhizopus oryzae</name>
    <name type="common">Mucormycosis agent</name>
    <name type="synonym">Rhizopus arrhizus var. delemar</name>
    <dbReference type="NCBI Taxonomy" id="64495"/>
    <lineage>
        <taxon>Eukaryota</taxon>
        <taxon>Fungi</taxon>
        <taxon>Fungi incertae sedis</taxon>
        <taxon>Mucoromycota</taxon>
        <taxon>Mucoromycotina</taxon>
        <taxon>Mucoromycetes</taxon>
        <taxon>Mucorales</taxon>
        <taxon>Mucorineae</taxon>
        <taxon>Rhizopodaceae</taxon>
        <taxon>Rhizopus</taxon>
    </lineage>
</organism>